<feature type="region of interest" description="Disordered" evidence="1">
    <location>
        <begin position="1674"/>
        <end position="1893"/>
    </location>
</feature>
<comment type="caution">
    <text evidence="2">The sequence shown here is derived from an EMBL/GenBank/DDBJ whole genome shotgun (WGS) entry which is preliminary data.</text>
</comment>
<feature type="compositionally biased region" description="Basic and acidic residues" evidence="1">
    <location>
        <begin position="1956"/>
        <end position="1969"/>
    </location>
</feature>
<feature type="compositionally biased region" description="Polar residues" evidence="1">
    <location>
        <begin position="1248"/>
        <end position="1257"/>
    </location>
</feature>
<protein>
    <recommendedName>
        <fullName evidence="4">ELYS beta-propeller domain-containing protein</fullName>
    </recommendedName>
</protein>
<feature type="region of interest" description="Disordered" evidence="1">
    <location>
        <begin position="937"/>
        <end position="957"/>
    </location>
</feature>
<sequence length="2022" mass="225967">MPPERVPDPLRQRFLLQENGFQLDYSKYIHMRDDHDCNVKFFKDCSGEFVNLIALHCANSVTICRIQEDRLECRYVFPEELIVKDVEYIRVEDGGYGLVVALNSVKVSAHPHCVALLRWSAGQLQLVRKLKMEQEITCMKVVADAESMIQLQPFLHPKMALWPHIVVVGTLNAHCFLFHFDQLEQQHDVDVHVPLFGKLTDGLKPFHDDDMFVYTYVDDCTGNTQSKRIKRDLAYVTCVNFLERSRTVLLGFSFGGVISISLSSCPTIDPLMYPCNAPVQFITALEPDDDPRAHLWFFVAYATLNTKPLHLCLYQVVFPEEESLPINERTWDRPIFGIKLVIPFYNSSRWISLQTLVRERIEIRSSDDSTRDSSRLGSEKDKSLAFFTYVANDRNGCSIKGGLFDLNAYYYKRLVHSISHDGTAAQQCAFMSVIHPISTLLKDEDWSLVKDSVVDANFITRFISNVSDAEQMFYPSALEIFVMYVAGAEKCYQFTLPSLPNQLLSTICADLEMHIADATSASAWLNALGFHKKEARTSKDQYAHVHSVLSVLIGHQRAAAIVQFIRNCDSSESRHMIATWIWEEIDKASKKLHETIAPLFARFSAPLSPAGQKSLAHVHDVFVGGVQIIRELVKVGDREQDETKEYMTSLEAKRFAGENLLSYSTVIHQLIYSMILPVAEDREIRLALEESVKERRSKISGGQLNVDKLVNRMRKRSPSEPLWHAEGPQWYPPALLNLLGPILLLNIPTKWKGQLLAFYLLDYANCKGTCTSDSDLASNLIELVTKQMNGILSMNKEEIQNVYKMWCADCGNLVLEDSPKQATPCSEELSKSSELERLMNIPRALSVVEEKRLKSLLDSVPFGKFRWQCYLAKNGRYDEMSELPLPPNADNDESVMEYVQLLPAIKRLRSSGVYSSVKSLSQPSWPPNIREAIEKFERERSSHPSSHESELPVLSHGRTPVPLRINYKANTSNGWKGVAALATASHSSPCDTTPTSRKSTDLESSEDDQLFPRNLSLNTLNNITDILRTPTARACAAAQAESQRKWVDTTPEGELRTAVPRSILKSAKFDRGASPSRTRLQFDLPLSNSSQSISEISERINQPNFDESFEYDGTGERICLTTEEFVPLISPEHERQNQPQKTTDRELQTTYTISQDGNGPLQKSFEAQDENEHEDEGGDFGRNAVETEKIGVTTGDFKPLFSPVPGTRSQSQKARDRDLQATSSTSRDHNKVLENSFEVQDEDEQEGGNCSSITTEAEQQDENDFGNVVEKPSEVYFEEQEEEEIAQDRYKRITGKDVEREQDRELPAEKEKDLGTSVEIQEEICEVDVAEPSRCESVVSSKVGFDTTFNIKDLVERPVTSSLEKQMEFDDKNERHFQGNYEDKTVGSSAPSILVSGNRVSVMADSATTSINPNFSLEVTHVKLVDYSFNNSTLETTPAPRTPKKVSNTDVGNDSVRKFVLNTEPSSMELDAQHAAHLSGTESVKWTGTDDEASNRLCSVSTTLEIPSAMLNRMNLPIAISETGKSVVLCTSPQSYESQSTGAVTGSIHGSTEKDSHLMEVEGQHEADLSGIESVKWTHTADFTGTMLSDRLCTVSATLEIPSTILNRIDTPIAITETGKSVVLCKSPQSYESHSTGSLTVSKHGSAKKTVRTPGTPTRHSMRLREKAMELNVKEAEDDKVLNTNSGPSALSGKDNATDVKASKTPVRKRTRRDSSTSETDVGLPLSTRKLPSRKRRNADDAQSVAKEPPSANPTTETNDEESNADTLSTHRVLRKRTPTRALQEEVLHTPASKTPRRSRKVSGHDKETDSDNQSNTGSESSSRTTRSHKASASDEQKLASAAESSPSRRTSARSLAKSKSRSPSISERSSSTSKAAEAKQGKFPIPETLGGLDARSFFDTVTQQAMAEMQSSRRRTLSDSGVIDLKSKSRQVEVLDAIPEVEEESGSRRGRSRRKEKDDVEVSTDNKVKSPRPRRANSASIVEGTPSKVTRAQNERTPDSLHTPRSSQRRRQTRQLPQIPE</sequence>
<evidence type="ECO:0000313" key="2">
    <source>
        <dbReference type="EMBL" id="KAJ1348826.1"/>
    </source>
</evidence>
<accession>A0AAD5MJF9</accession>
<feature type="region of interest" description="Disordered" evidence="1">
    <location>
        <begin position="1631"/>
        <end position="1660"/>
    </location>
</feature>
<dbReference type="Proteomes" id="UP001196413">
    <property type="component" value="Unassembled WGS sequence"/>
</dbReference>
<feature type="region of interest" description="Disordered" evidence="1">
    <location>
        <begin position="1937"/>
        <end position="2022"/>
    </location>
</feature>
<feature type="region of interest" description="Disordered" evidence="1">
    <location>
        <begin position="1151"/>
        <end position="1261"/>
    </location>
</feature>
<feature type="compositionally biased region" description="Polar residues" evidence="1">
    <location>
        <begin position="984"/>
        <end position="997"/>
    </location>
</feature>
<organism evidence="2 3">
    <name type="scientific">Parelaphostrongylus tenuis</name>
    <name type="common">Meningeal worm</name>
    <dbReference type="NCBI Taxonomy" id="148309"/>
    <lineage>
        <taxon>Eukaryota</taxon>
        <taxon>Metazoa</taxon>
        <taxon>Ecdysozoa</taxon>
        <taxon>Nematoda</taxon>
        <taxon>Chromadorea</taxon>
        <taxon>Rhabditida</taxon>
        <taxon>Rhabditina</taxon>
        <taxon>Rhabditomorpha</taxon>
        <taxon>Strongyloidea</taxon>
        <taxon>Metastrongylidae</taxon>
        <taxon>Parelaphostrongylus</taxon>
    </lineage>
</organism>
<name>A0AAD5MJF9_PARTN</name>
<reference evidence="2" key="1">
    <citation type="submission" date="2021-06" db="EMBL/GenBank/DDBJ databases">
        <title>Parelaphostrongylus tenuis whole genome reference sequence.</title>
        <authorList>
            <person name="Garwood T.J."/>
            <person name="Larsen P.A."/>
            <person name="Fountain-Jones N.M."/>
            <person name="Garbe J.R."/>
            <person name="Macchietto M.G."/>
            <person name="Kania S.A."/>
            <person name="Gerhold R.W."/>
            <person name="Richards J.E."/>
            <person name="Wolf T.M."/>
        </authorList>
    </citation>
    <scope>NUCLEOTIDE SEQUENCE</scope>
    <source>
        <strain evidence="2">MNPRO001-30</strain>
        <tissue evidence="2">Meninges</tissue>
    </source>
</reference>
<feature type="compositionally biased region" description="Acidic residues" evidence="1">
    <location>
        <begin position="1167"/>
        <end position="1178"/>
    </location>
</feature>
<dbReference type="EMBL" id="JAHQIW010000564">
    <property type="protein sequence ID" value="KAJ1348826.1"/>
    <property type="molecule type" value="Genomic_DNA"/>
</dbReference>
<evidence type="ECO:0000256" key="1">
    <source>
        <dbReference type="SAM" id="MobiDB-lite"/>
    </source>
</evidence>
<gene>
    <name evidence="2" type="ORF">KIN20_004222</name>
</gene>
<evidence type="ECO:0008006" key="4">
    <source>
        <dbReference type="Google" id="ProtNLM"/>
    </source>
</evidence>
<keyword evidence="3" id="KW-1185">Reference proteome</keyword>
<proteinExistence type="predicted"/>
<feature type="compositionally biased region" description="Low complexity" evidence="1">
    <location>
        <begin position="1848"/>
        <end position="1876"/>
    </location>
</feature>
<feature type="region of interest" description="Disordered" evidence="1">
    <location>
        <begin position="984"/>
        <end position="1010"/>
    </location>
</feature>
<feature type="compositionally biased region" description="Polar residues" evidence="1">
    <location>
        <begin position="1631"/>
        <end position="1643"/>
    </location>
</feature>
<feature type="compositionally biased region" description="Low complexity" evidence="1">
    <location>
        <begin position="1812"/>
        <end position="1825"/>
    </location>
</feature>
<feature type="compositionally biased region" description="Basic and acidic residues" evidence="1">
    <location>
        <begin position="937"/>
        <end position="950"/>
    </location>
</feature>
<evidence type="ECO:0000313" key="3">
    <source>
        <dbReference type="Proteomes" id="UP001196413"/>
    </source>
</evidence>